<evidence type="ECO:0000259" key="2">
    <source>
        <dbReference type="Pfam" id="PF02854"/>
    </source>
</evidence>
<feature type="region of interest" description="Disordered" evidence="1">
    <location>
        <begin position="1"/>
        <end position="24"/>
    </location>
</feature>
<dbReference type="AlphaFoldDB" id="A0A8H7PTC7"/>
<dbReference type="GO" id="GO:0005846">
    <property type="term" value="C:nuclear cap binding complex"/>
    <property type="evidence" value="ECO:0007669"/>
    <property type="project" value="InterPro"/>
</dbReference>
<gene>
    <name evidence="3" type="ORF">INT43_003624</name>
</gene>
<evidence type="ECO:0000313" key="4">
    <source>
        <dbReference type="Proteomes" id="UP000654370"/>
    </source>
</evidence>
<dbReference type="GO" id="GO:0000339">
    <property type="term" value="F:RNA cap binding"/>
    <property type="evidence" value="ECO:0007669"/>
    <property type="project" value="InterPro"/>
</dbReference>
<dbReference type="GO" id="GO:0005634">
    <property type="term" value="C:nucleus"/>
    <property type="evidence" value="ECO:0007669"/>
    <property type="project" value="TreeGrafter"/>
</dbReference>
<dbReference type="GO" id="GO:0003729">
    <property type="term" value="F:mRNA binding"/>
    <property type="evidence" value="ECO:0007669"/>
    <property type="project" value="TreeGrafter"/>
</dbReference>
<feature type="domain" description="MIF4G" evidence="2">
    <location>
        <begin position="30"/>
        <end position="166"/>
    </location>
</feature>
<sequence length="186" mass="21127">DRSRSHRSGPYDRPRQNYRQNDEPEDIEMRLKSLIIKIGDKASSDLKVNLTKMAGILSTDYQKFPDTVSSTFKACITELPMKTTVYATLLGLLNVKNYDVASKLFEDVISSTREALAKSQWRTVKYLVRYCGELVNANVILPAAYLDLLNDLLVPLDEPSISIVCSTWFIEFITVYTYTNLLLAIC</sequence>
<dbReference type="GO" id="GO:0000184">
    <property type="term" value="P:nuclear-transcribed mRNA catabolic process, nonsense-mediated decay"/>
    <property type="evidence" value="ECO:0007669"/>
    <property type="project" value="TreeGrafter"/>
</dbReference>
<name>A0A8H7PTC7_MORIS</name>
<feature type="non-terminal residue" evidence="3">
    <location>
        <position position="1"/>
    </location>
</feature>
<keyword evidence="4" id="KW-1185">Reference proteome</keyword>
<dbReference type="Proteomes" id="UP000654370">
    <property type="component" value="Unassembled WGS sequence"/>
</dbReference>
<dbReference type="Pfam" id="PF02854">
    <property type="entry name" value="MIF4G"/>
    <property type="match status" value="1"/>
</dbReference>
<dbReference type="InterPro" id="IPR027159">
    <property type="entry name" value="CBP80"/>
</dbReference>
<dbReference type="PANTHER" id="PTHR12412">
    <property type="entry name" value="CAP BINDING PROTEIN"/>
    <property type="match status" value="1"/>
</dbReference>
<accession>A0A8H7PTC7</accession>
<protein>
    <recommendedName>
        <fullName evidence="2">MIF4G domain-containing protein</fullName>
    </recommendedName>
</protein>
<dbReference type="InterPro" id="IPR016024">
    <property type="entry name" value="ARM-type_fold"/>
</dbReference>
<dbReference type="OrthoDB" id="2433463at2759"/>
<evidence type="ECO:0000256" key="1">
    <source>
        <dbReference type="SAM" id="MobiDB-lite"/>
    </source>
</evidence>
<dbReference type="SUPFAM" id="SSF48371">
    <property type="entry name" value="ARM repeat"/>
    <property type="match status" value="1"/>
</dbReference>
<dbReference type="InterPro" id="IPR003890">
    <property type="entry name" value="MIF4G-like_typ-3"/>
</dbReference>
<dbReference type="GO" id="GO:0006406">
    <property type="term" value="P:mRNA export from nucleus"/>
    <property type="evidence" value="ECO:0007669"/>
    <property type="project" value="InterPro"/>
</dbReference>
<dbReference type="EMBL" id="JAEPQZ010000006">
    <property type="protein sequence ID" value="KAG2179838.1"/>
    <property type="molecule type" value="Genomic_DNA"/>
</dbReference>
<organism evidence="3 4">
    <name type="scientific">Mortierella isabellina</name>
    <name type="common">Filamentous fungus</name>
    <name type="synonym">Umbelopsis isabellina</name>
    <dbReference type="NCBI Taxonomy" id="91625"/>
    <lineage>
        <taxon>Eukaryota</taxon>
        <taxon>Fungi</taxon>
        <taxon>Fungi incertae sedis</taxon>
        <taxon>Mucoromycota</taxon>
        <taxon>Mucoromycotina</taxon>
        <taxon>Umbelopsidomycetes</taxon>
        <taxon>Umbelopsidales</taxon>
        <taxon>Umbelopsidaceae</taxon>
        <taxon>Umbelopsis</taxon>
    </lineage>
</organism>
<evidence type="ECO:0000313" key="3">
    <source>
        <dbReference type="EMBL" id="KAG2179838.1"/>
    </source>
</evidence>
<reference evidence="3" key="1">
    <citation type="submission" date="2020-12" db="EMBL/GenBank/DDBJ databases">
        <title>Metabolic potential, ecology and presence of endohyphal bacteria is reflected in genomic diversity of Mucoromycotina.</title>
        <authorList>
            <person name="Muszewska A."/>
            <person name="Okrasinska A."/>
            <person name="Steczkiewicz K."/>
            <person name="Drgas O."/>
            <person name="Orlowska M."/>
            <person name="Perlinska-Lenart U."/>
            <person name="Aleksandrzak-Piekarczyk T."/>
            <person name="Szatraj K."/>
            <person name="Zielenkiewicz U."/>
            <person name="Pilsyk S."/>
            <person name="Malc E."/>
            <person name="Mieczkowski P."/>
            <person name="Kruszewska J.S."/>
            <person name="Biernat P."/>
            <person name="Pawlowska J."/>
        </authorList>
    </citation>
    <scope>NUCLEOTIDE SEQUENCE</scope>
    <source>
        <strain evidence="3">WA0000067209</strain>
    </source>
</reference>
<dbReference type="Gene3D" id="1.25.40.180">
    <property type="match status" value="1"/>
</dbReference>
<comment type="caution">
    <text evidence="3">The sequence shown here is derived from an EMBL/GenBank/DDBJ whole genome shotgun (WGS) entry which is preliminary data.</text>
</comment>
<dbReference type="PANTHER" id="PTHR12412:SF2">
    <property type="entry name" value="NUCLEAR CAP-BINDING PROTEIN SUBUNIT 1"/>
    <property type="match status" value="1"/>
</dbReference>
<proteinExistence type="predicted"/>